<dbReference type="InterPro" id="IPR012337">
    <property type="entry name" value="RNaseH-like_sf"/>
</dbReference>
<dbReference type="GO" id="GO:0003676">
    <property type="term" value="F:nucleic acid binding"/>
    <property type="evidence" value="ECO:0007669"/>
    <property type="project" value="InterPro"/>
</dbReference>
<name>A0AAN9AV15_9CAEN</name>
<evidence type="ECO:0000313" key="2">
    <source>
        <dbReference type="EMBL" id="KAK7093773.1"/>
    </source>
</evidence>
<keyword evidence="3" id="KW-1185">Reference proteome</keyword>
<dbReference type="Pfam" id="PF00665">
    <property type="entry name" value="rve"/>
    <property type="match status" value="1"/>
</dbReference>
<dbReference type="PANTHER" id="PTHR37984:SF11">
    <property type="entry name" value="INTEGRASE CATALYTIC DOMAIN-CONTAINING PROTEIN"/>
    <property type="match status" value="1"/>
</dbReference>
<organism evidence="2 3">
    <name type="scientific">Littorina saxatilis</name>
    <dbReference type="NCBI Taxonomy" id="31220"/>
    <lineage>
        <taxon>Eukaryota</taxon>
        <taxon>Metazoa</taxon>
        <taxon>Spiralia</taxon>
        <taxon>Lophotrochozoa</taxon>
        <taxon>Mollusca</taxon>
        <taxon>Gastropoda</taxon>
        <taxon>Caenogastropoda</taxon>
        <taxon>Littorinimorpha</taxon>
        <taxon>Littorinoidea</taxon>
        <taxon>Littorinidae</taxon>
        <taxon>Littorina</taxon>
    </lineage>
</organism>
<dbReference type="GO" id="GO:0015074">
    <property type="term" value="P:DNA integration"/>
    <property type="evidence" value="ECO:0007669"/>
    <property type="project" value="InterPro"/>
</dbReference>
<dbReference type="PROSITE" id="PS50994">
    <property type="entry name" value="INTEGRASE"/>
    <property type="match status" value="1"/>
</dbReference>
<proteinExistence type="predicted"/>
<dbReference type="PANTHER" id="PTHR37984">
    <property type="entry name" value="PROTEIN CBG26694"/>
    <property type="match status" value="1"/>
</dbReference>
<accession>A0AAN9AV15</accession>
<dbReference type="InterPro" id="IPR036397">
    <property type="entry name" value="RNaseH_sf"/>
</dbReference>
<comment type="caution">
    <text evidence="2">The sequence shown here is derived from an EMBL/GenBank/DDBJ whole genome shotgun (WGS) entry which is preliminary data.</text>
</comment>
<protein>
    <recommendedName>
        <fullName evidence="1">Integrase catalytic domain-containing protein</fullName>
    </recommendedName>
</protein>
<dbReference type="Proteomes" id="UP001374579">
    <property type="component" value="Unassembled WGS sequence"/>
</dbReference>
<feature type="domain" description="Integrase catalytic" evidence="1">
    <location>
        <begin position="32"/>
        <end position="126"/>
    </location>
</feature>
<dbReference type="SUPFAM" id="SSF53098">
    <property type="entry name" value="Ribonuclease H-like"/>
    <property type="match status" value="1"/>
</dbReference>
<sequence>MQETVEKAVKNCLTCQISTPTPAREPLKMSPLPTAPWSELSADFADAPNGNILLVITDEYSRFTVVDILQSTSSRSVIPRLDKIFAEYGIPNVLKTDNGPPFNSHEFATYATHTGFKHRKITPCGPVQMEKRNALCVPSRRLSKPPMHNS</sequence>
<dbReference type="InterPro" id="IPR001584">
    <property type="entry name" value="Integrase_cat-core"/>
</dbReference>
<gene>
    <name evidence="2" type="ORF">V1264_007467</name>
</gene>
<dbReference type="EMBL" id="JBAMIC010000019">
    <property type="protein sequence ID" value="KAK7093773.1"/>
    <property type="molecule type" value="Genomic_DNA"/>
</dbReference>
<dbReference type="AlphaFoldDB" id="A0AAN9AV15"/>
<evidence type="ECO:0000313" key="3">
    <source>
        <dbReference type="Proteomes" id="UP001374579"/>
    </source>
</evidence>
<dbReference type="InterPro" id="IPR050951">
    <property type="entry name" value="Retrovirus_Pol_polyprotein"/>
</dbReference>
<reference evidence="2 3" key="1">
    <citation type="submission" date="2024-02" db="EMBL/GenBank/DDBJ databases">
        <title>Chromosome-scale genome assembly of the rough periwinkle Littorina saxatilis.</title>
        <authorList>
            <person name="De Jode A."/>
            <person name="Faria R."/>
            <person name="Formenti G."/>
            <person name="Sims Y."/>
            <person name="Smith T.P."/>
            <person name="Tracey A."/>
            <person name="Wood J.M.D."/>
            <person name="Zagrodzka Z.B."/>
            <person name="Johannesson K."/>
            <person name="Butlin R.K."/>
            <person name="Leder E.H."/>
        </authorList>
    </citation>
    <scope>NUCLEOTIDE SEQUENCE [LARGE SCALE GENOMIC DNA]</scope>
    <source>
        <strain evidence="2">Snail1</strain>
        <tissue evidence="2">Muscle</tissue>
    </source>
</reference>
<evidence type="ECO:0000259" key="1">
    <source>
        <dbReference type="PROSITE" id="PS50994"/>
    </source>
</evidence>
<dbReference type="Gene3D" id="3.30.420.10">
    <property type="entry name" value="Ribonuclease H-like superfamily/Ribonuclease H"/>
    <property type="match status" value="1"/>
</dbReference>